<dbReference type="SUPFAM" id="SSF47384">
    <property type="entry name" value="Homodimeric domain of signal transducing histidine kinase"/>
    <property type="match status" value="1"/>
</dbReference>
<dbReference type="PRINTS" id="PR00344">
    <property type="entry name" value="BCTRLSENSOR"/>
</dbReference>
<dbReference type="CDD" id="cd00130">
    <property type="entry name" value="PAS"/>
    <property type="match status" value="1"/>
</dbReference>
<evidence type="ECO:0000313" key="10">
    <source>
        <dbReference type="Proteomes" id="UP000428328"/>
    </source>
</evidence>
<dbReference type="EMBL" id="CP046400">
    <property type="protein sequence ID" value="QGY40643.1"/>
    <property type="molecule type" value="Genomic_DNA"/>
</dbReference>
<dbReference type="SMART" id="SM00387">
    <property type="entry name" value="HATPase_c"/>
    <property type="match status" value="1"/>
</dbReference>
<keyword evidence="6" id="KW-0175">Coiled coil</keyword>
<protein>
    <recommendedName>
        <fullName evidence="2">histidine kinase</fullName>
        <ecNumber evidence="2">2.7.13.3</ecNumber>
    </recommendedName>
</protein>
<dbReference type="RefSeq" id="WP_158948142.1">
    <property type="nucleotide sequence ID" value="NZ_CP046400.1"/>
</dbReference>
<dbReference type="SMART" id="SM00448">
    <property type="entry name" value="REC"/>
    <property type="match status" value="1"/>
</dbReference>
<dbReference type="Gene3D" id="3.30.450.20">
    <property type="entry name" value="PAS domain"/>
    <property type="match status" value="1"/>
</dbReference>
<feature type="coiled-coil region" evidence="6">
    <location>
        <begin position="115"/>
        <end position="142"/>
    </location>
</feature>
<evidence type="ECO:0000256" key="2">
    <source>
        <dbReference type="ARBA" id="ARBA00012438"/>
    </source>
</evidence>
<keyword evidence="4" id="KW-0902">Two-component regulatory system</keyword>
<gene>
    <name evidence="9" type="ORF">GM415_11085</name>
</gene>
<dbReference type="Pfam" id="PF00072">
    <property type="entry name" value="Response_reg"/>
    <property type="match status" value="1"/>
</dbReference>
<dbReference type="PROSITE" id="PS50109">
    <property type="entry name" value="HIS_KIN"/>
    <property type="match status" value="1"/>
</dbReference>
<evidence type="ECO:0000256" key="1">
    <source>
        <dbReference type="ARBA" id="ARBA00000085"/>
    </source>
</evidence>
<dbReference type="EC" id="2.7.13.3" evidence="2"/>
<dbReference type="SUPFAM" id="SSF52172">
    <property type="entry name" value="CheY-like"/>
    <property type="match status" value="1"/>
</dbReference>
<dbReference type="InterPro" id="IPR011006">
    <property type="entry name" value="CheY-like_superfamily"/>
</dbReference>
<dbReference type="PANTHER" id="PTHR45339">
    <property type="entry name" value="HYBRID SIGNAL TRANSDUCTION HISTIDINE KINASE J"/>
    <property type="match status" value="1"/>
</dbReference>
<sequence length="513" mass="55890">MTDRISLDQIIHTLSRDAVLLHPLPTHDTRLHVVITDVNQTACDLLRYSREELLDMPISDVVGSNTMGSTFFKTVAEDGYAECNATFTARNGSPVPMEVRTSLLQTESGPQCLTIARDTTERQQLKHALDTATRELEIARTAKQQFLSNMSHELRTPLNGFLGMTQILMGTELTPAQREYLSLSQDAARQLSKVLTDLLALSHVESGNLETMCQAFELHPALEGLISSLSRQAGDKSLSLDLDIAEDVPCNIKGDASKLRQILINLLSNAIRFTLEGGVTLRVTKTRQSSSEDNHCTLAFAVIDTGIGIPETKLETIFESFSLGENYLTKQYGGAGLGLAISRQLAGIMGGTLTVSSRHGEGSTFTLTLPFEIRGPKRETGAGECREAPSGLNILLAEDEQVNSIMASRLLKKAGHDVTIVGNGQQALETLADATFDLVLMDVQMPVINGVETTRIIRQGGAENVPRDLPIIGLTAFARSAEKKRFLEAGMTQVITKPYEADELILAVESVRR</sequence>
<keyword evidence="3 5" id="KW-0597">Phosphoprotein</keyword>
<dbReference type="Gene3D" id="3.30.565.10">
    <property type="entry name" value="Histidine kinase-like ATPase, C-terminal domain"/>
    <property type="match status" value="1"/>
</dbReference>
<comment type="catalytic activity">
    <reaction evidence="1">
        <text>ATP + protein L-histidine = ADP + protein N-phospho-L-histidine.</text>
        <dbReference type="EC" id="2.7.13.3"/>
    </reaction>
</comment>
<dbReference type="CDD" id="cd17546">
    <property type="entry name" value="REC_hyHK_CKI1_RcsC-like"/>
    <property type="match status" value="1"/>
</dbReference>
<dbReference type="FunFam" id="3.30.565.10:FF:000010">
    <property type="entry name" value="Sensor histidine kinase RcsC"/>
    <property type="match status" value="1"/>
</dbReference>
<dbReference type="InterPro" id="IPR003594">
    <property type="entry name" value="HATPase_dom"/>
</dbReference>
<evidence type="ECO:0000256" key="4">
    <source>
        <dbReference type="ARBA" id="ARBA00023012"/>
    </source>
</evidence>
<reference evidence="9 10" key="1">
    <citation type="submission" date="2019-11" db="EMBL/GenBank/DDBJ databases">
        <authorList>
            <person name="Zheng R.K."/>
            <person name="Sun C.M."/>
        </authorList>
    </citation>
    <scope>NUCLEOTIDE SEQUENCE [LARGE SCALE GENOMIC DNA]</scope>
    <source>
        <strain evidence="9 10">SRB007</strain>
    </source>
</reference>
<dbReference type="InterPro" id="IPR003661">
    <property type="entry name" value="HisK_dim/P_dom"/>
</dbReference>
<accession>A0A6I6JJX5</accession>
<dbReference type="Pfam" id="PF13426">
    <property type="entry name" value="PAS_9"/>
    <property type="match status" value="1"/>
</dbReference>
<keyword evidence="10" id="KW-1185">Reference proteome</keyword>
<dbReference type="NCBIfam" id="TIGR00229">
    <property type="entry name" value="sensory_box"/>
    <property type="match status" value="1"/>
</dbReference>
<dbReference type="InterPro" id="IPR035965">
    <property type="entry name" value="PAS-like_dom_sf"/>
</dbReference>
<feature type="domain" description="Response regulatory" evidence="8">
    <location>
        <begin position="393"/>
        <end position="512"/>
    </location>
</feature>
<dbReference type="InterPro" id="IPR001789">
    <property type="entry name" value="Sig_transdc_resp-reg_receiver"/>
</dbReference>
<dbReference type="SMART" id="SM00388">
    <property type="entry name" value="HisKA"/>
    <property type="match status" value="1"/>
</dbReference>
<proteinExistence type="predicted"/>
<evidence type="ECO:0000313" key="9">
    <source>
        <dbReference type="EMBL" id="QGY40643.1"/>
    </source>
</evidence>
<dbReference type="Gene3D" id="1.10.287.130">
    <property type="match status" value="1"/>
</dbReference>
<organism evidence="9 10">
    <name type="scientific">Pseudodesulfovibrio cashew</name>
    <dbReference type="NCBI Taxonomy" id="2678688"/>
    <lineage>
        <taxon>Bacteria</taxon>
        <taxon>Pseudomonadati</taxon>
        <taxon>Thermodesulfobacteriota</taxon>
        <taxon>Desulfovibrionia</taxon>
        <taxon>Desulfovibrionales</taxon>
        <taxon>Desulfovibrionaceae</taxon>
    </lineage>
</organism>
<dbReference type="Gene3D" id="3.40.50.2300">
    <property type="match status" value="1"/>
</dbReference>
<dbReference type="Pfam" id="PF00512">
    <property type="entry name" value="HisKA"/>
    <property type="match status" value="1"/>
</dbReference>
<dbReference type="InterPro" id="IPR036097">
    <property type="entry name" value="HisK_dim/P_sf"/>
</dbReference>
<evidence type="ECO:0000256" key="6">
    <source>
        <dbReference type="SAM" id="Coils"/>
    </source>
</evidence>
<evidence type="ECO:0000259" key="7">
    <source>
        <dbReference type="PROSITE" id="PS50109"/>
    </source>
</evidence>
<dbReference type="CDD" id="cd16922">
    <property type="entry name" value="HATPase_EvgS-ArcB-TorS-like"/>
    <property type="match status" value="1"/>
</dbReference>
<dbReference type="Proteomes" id="UP000428328">
    <property type="component" value="Chromosome"/>
</dbReference>
<feature type="modified residue" description="4-aspartylphosphate" evidence="5">
    <location>
        <position position="442"/>
    </location>
</feature>
<dbReference type="CDD" id="cd00082">
    <property type="entry name" value="HisKA"/>
    <property type="match status" value="1"/>
</dbReference>
<evidence type="ECO:0000256" key="3">
    <source>
        <dbReference type="ARBA" id="ARBA00022553"/>
    </source>
</evidence>
<dbReference type="InterPro" id="IPR000014">
    <property type="entry name" value="PAS"/>
</dbReference>
<dbReference type="InterPro" id="IPR005467">
    <property type="entry name" value="His_kinase_dom"/>
</dbReference>
<dbReference type="SUPFAM" id="SSF55874">
    <property type="entry name" value="ATPase domain of HSP90 chaperone/DNA topoisomerase II/histidine kinase"/>
    <property type="match status" value="1"/>
</dbReference>
<evidence type="ECO:0000259" key="8">
    <source>
        <dbReference type="PROSITE" id="PS50110"/>
    </source>
</evidence>
<evidence type="ECO:0000256" key="5">
    <source>
        <dbReference type="PROSITE-ProRule" id="PRU00169"/>
    </source>
</evidence>
<dbReference type="InterPro" id="IPR004358">
    <property type="entry name" value="Sig_transdc_His_kin-like_C"/>
</dbReference>
<dbReference type="KEGG" id="psel:GM415_11085"/>
<dbReference type="PANTHER" id="PTHR45339:SF1">
    <property type="entry name" value="HYBRID SIGNAL TRANSDUCTION HISTIDINE KINASE J"/>
    <property type="match status" value="1"/>
</dbReference>
<dbReference type="GO" id="GO:0000155">
    <property type="term" value="F:phosphorelay sensor kinase activity"/>
    <property type="evidence" value="ECO:0007669"/>
    <property type="project" value="InterPro"/>
</dbReference>
<dbReference type="AlphaFoldDB" id="A0A6I6JJX5"/>
<name>A0A6I6JJX5_9BACT</name>
<feature type="domain" description="Histidine kinase" evidence="7">
    <location>
        <begin position="149"/>
        <end position="373"/>
    </location>
</feature>
<dbReference type="SUPFAM" id="SSF55785">
    <property type="entry name" value="PYP-like sensor domain (PAS domain)"/>
    <property type="match status" value="1"/>
</dbReference>
<dbReference type="PROSITE" id="PS50110">
    <property type="entry name" value="RESPONSE_REGULATORY"/>
    <property type="match status" value="1"/>
</dbReference>
<dbReference type="Pfam" id="PF02518">
    <property type="entry name" value="HATPase_c"/>
    <property type="match status" value="1"/>
</dbReference>
<dbReference type="InterPro" id="IPR036890">
    <property type="entry name" value="HATPase_C_sf"/>
</dbReference>